<organism evidence="1 2">
    <name type="scientific">Sinorhizobium alkalisoli</name>
    <dbReference type="NCBI Taxonomy" id="1752398"/>
    <lineage>
        <taxon>Bacteria</taxon>
        <taxon>Pseudomonadati</taxon>
        <taxon>Pseudomonadota</taxon>
        <taxon>Alphaproteobacteria</taxon>
        <taxon>Hyphomicrobiales</taxon>
        <taxon>Rhizobiaceae</taxon>
        <taxon>Sinorhizobium/Ensifer group</taxon>
        <taxon>Sinorhizobium</taxon>
    </lineage>
</organism>
<accession>A0A1E3V680</accession>
<name>A0A1E3V680_9HYPH</name>
<keyword evidence="2" id="KW-1185">Reference proteome</keyword>
<dbReference type="EMBL" id="LYBW01000062">
    <property type="protein sequence ID" value="ODR89134.1"/>
    <property type="molecule type" value="Genomic_DNA"/>
</dbReference>
<proteinExistence type="predicted"/>
<evidence type="ECO:0000313" key="2">
    <source>
        <dbReference type="Proteomes" id="UP000094342"/>
    </source>
</evidence>
<dbReference type="AlphaFoldDB" id="A0A1E3V680"/>
<comment type="caution">
    <text evidence="1">The sequence shown here is derived from an EMBL/GenBank/DDBJ whole genome shotgun (WGS) entry which is preliminary data.</text>
</comment>
<dbReference type="Proteomes" id="UP000094342">
    <property type="component" value="Unassembled WGS sequence"/>
</dbReference>
<gene>
    <name evidence="1" type="ORF">A8M32_22025</name>
</gene>
<protein>
    <submittedName>
        <fullName evidence="1">Uncharacterized protein</fullName>
    </submittedName>
</protein>
<evidence type="ECO:0000313" key="1">
    <source>
        <dbReference type="EMBL" id="ODR89134.1"/>
    </source>
</evidence>
<dbReference type="RefSeq" id="WP_069460534.1">
    <property type="nucleotide sequence ID" value="NZ_CP034909.1"/>
</dbReference>
<sequence>MQQSTMYSLAPSPLYDERHERFAIAHAGTLMAVQPGLGGVSIRACRMIEISRGGARFSVGTTIGLPLHYYLHVVGTNRRIGCAEIHRAGDKLAVQFIKTIEESFLHEIVRLDYFTGESRNARTTRDPRRLTAPARPFFFGADSRG</sequence>
<reference evidence="2" key="1">
    <citation type="submission" date="2016-05" db="EMBL/GenBank/DDBJ databases">
        <authorList>
            <person name="Li Y."/>
        </authorList>
    </citation>
    <scope>NUCLEOTIDE SEQUENCE [LARGE SCALE GENOMIC DNA]</scope>
    <source>
        <strain evidence="2">YIC4027</strain>
    </source>
</reference>